<evidence type="ECO:0000313" key="4">
    <source>
        <dbReference type="RefSeq" id="XP_025027154.1"/>
    </source>
</evidence>
<evidence type="ECO:0000256" key="2">
    <source>
        <dbReference type="SAM" id="Phobius"/>
    </source>
</evidence>
<dbReference type="PANTHER" id="PTHR36132">
    <property type="entry name" value="TRANSMEMBRANE PROTEIN 221"/>
    <property type="match status" value="1"/>
</dbReference>
<name>A0A9F5MUX3_PYTBI</name>
<sequence length="232" mass="25065">MLHLNTLKCVGLSSAPASLAGDILFLRPRGDWFLLESRKVRHVAVGVFCCAVSAYLAALSMYVLMVFERETGITCACIFSSGITVLIITAIHVLVRASKATQRSPGELPHTLYENDSAESGETPAIPNPNDAPNVASPRPHLEIHQEVPYLPYVEQKSHQTTPASSTDVTSSDSVAPTLEKEGCSIPRMHRTLSAESGLLLSHGKPWHGVRQEMRKALSRKPAGSGKDSTLV</sequence>
<dbReference type="Pfam" id="PF15038">
    <property type="entry name" value="Jiraiya"/>
    <property type="match status" value="1"/>
</dbReference>
<accession>A0A9F5MUX3</accession>
<dbReference type="OMA" id="CPRMHRT"/>
<proteinExistence type="predicted"/>
<dbReference type="KEGG" id="pbi:103057679"/>
<reference evidence="4" key="1">
    <citation type="submission" date="2025-08" db="UniProtKB">
        <authorList>
            <consortium name="RefSeq"/>
        </authorList>
    </citation>
    <scope>IDENTIFICATION</scope>
    <source>
        <tissue evidence="4">Liver</tissue>
    </source>
</reference>
<keyword evidence="2" id="KW-1133">Transmembrane helix</keyword>
<gene>
    <name evidence="4" type="primary">TMEM221</name>
</gene>
<dbReference type="CTD" id="100130519"/>
<evidence type="ECO:0000256" key="1">
    <source>
        <dbReference type="SAM" id="MobiDB-lite"/>
    </source>
</evidence>
<dbReference type="PANTHER" id="PTHR36132:SF1">
    <property type="entry name" value="TRANSMEMBRANE PROTEIN 221"/>
    <property type="match status" value="1"/>
</dbReference>
<dbReference type="OrthoDB" id="8873919at2759"/>
<feature type="region of interest" description="Disordered" evidence="1">
    <location>
        <begin position="104"/>
        <end position="134"/>
    </location>
</feature>
<feature type="transmembrane region" description="Helical" evidence="2">
    <location>
        <begin position="43"/>
        <end position="65"/>
    </location>
</feature>
<dbReference type="Proteomes" id="UP000695026">
    <property type="component" value="Unplaced"/>
</dbReference>
<feature type="region of interest" description="Disordered" evidence="1">
    <location>
        <begin position="213"/>
        <end position="232"/>
    </location>
</feature>
<dbReference type="GeneID" id="103057679"/>
<dbReference type="InterPro" id="IPR053101">
    <property type="entry name" value="TM221"/>
</dbReference>
<feature type="compositionally biased region" description="Low complexity" evidence="1">
    <location>
        <begin position="161"/>
        <end position="177"/>
    </location>
</feature>
<keyword evidence="2" id="KW-0472">Membrane</keyword>
<dbReference type="AlphaFoldDB" id="A0A9F5MUX3"/>
<evidence type="ECO:0000313" key="3">
    <source>
        <dbReference type="Proteomes" id="UP000695026"/>
    </source>
</evidence>
<dbReference type="RefSeq" id="XP_025027154.1">
    <property type="nucleotide sequence ID" value="XM_025171386.1"/>
</dbReference>
<feature type="region of interest" description="Disordered" evidence="1">
    <location>
        <begin position="156"/>
        <end position="177"/>
    </location>
</feature>
<organism evidence="3 4">
    <name type="scientific">Python bivittatus</name>
    <name type="common">Burmese python</name>
    <name type="synonym">Python molurus bivittatus</name>
    <dbReference type="NCBI Taxonomy" id="176946"/>
    <lineage>
        <taxon>Eukaryota</taxon>
        <taxon>Metazoa</taxon>
        <taxon>Chordata</taxon>
        <taxon>Craniata</taxon>
        <taxon>Vertebrata</taxon>
        <taxon>Euteleostomi</taxon>
        <taxon>Lepidosauria</taxon>
        <taxon>Squamata</taxon>
        <taxon>Bifurcata</taxon>
        <taxon>Unidentata</taxon>
        <taxon>Episquamata</taxon>
        <taxon>Toxicofera</taxon>
        <taxon>Serpentes</taxon>
        <taxon>Henophidia</taxon>
        <taxon>Pythonidae</taxon>
        <taxon>Python</taxon>
    </lineage>
</organism>
<keyword evidence="2 4" id="KW-0812">Transmembrane</keyword>
<dbReference type="InterPro" id="IPR029201">
    <property type="entry name" value="Jiraiya"/>
</dbReference>
<feature type="transmembrane region" description="Helical" evidence="2">
    <location>
        <begin position="71"/>
        <end position="95"/>
    </location>
</feature>
<protein>
    <submittedName>
        <fullName evidence="4">Transmembrane protein 221</fullName>
    </submittedName>
</protein>
<keyword evidence="3" id="KW-1185">Reference proteome</keyword>